<evidence type="ECO:0000256" key="8">
    <source>
        <dbReference type="SAM" id="MobiDB-lite"/>
    </source>
</evidence>
<keyword evidence="11" id="KW-1185">Reference proteome</keyword>
<dbReference type="EMBL" id="JACHGV010000010">
    <property type="protein sequence ID" value="MBB6080088.1"/>
    <property type="molecule type" value="Genomic_DNA"/>
</dbReference>
<dbReference type="PROSITE" id="PS00761">
    <property type="entry name" value="SPASE_I_3"/>
    <property type="match status" value="1"/>
</dbReference>
<evidence type="ECO:0000313" key="11">
    <source>
        <dbReference type="Proteomes" id="UP000591537"/>
    </source>
</evidence>
<evidence type="ECO:0000313" key="10">
    <source>
        <dbReference type="EMBL" id="MBB6080088.1"/>
    </source>
</evidence>
<keyword evidence="7" id="KW-1133">Transmembrane helix</keyword>
<dbReference type="AlphaFoldDB" id="A0A7W9WK60"/>
<dbReference type="Pfam" id="PF10502">
    <property type="entry name" value="Peptidase_S26"/>
    <property type="match status" value="1"/>
</dbReference>
<dbReference type="GO" id="GO:0006465">
    <property type="term" value="P:signal peptide processing"/>
    <property type="evidence" value="ECO:0007669"/>
    <property type="project" value="InterPro"/>
</dbReference>
<sequence length="240" mass="25772">MDTEAQPTERDRSSRPSASEGTTSEAAGPEDRSRFALVSRLSSWIPGGRITLTLLVCLLFLLLLSTFVLRPFQIPSGSMEQGLRIGDRVLVNKLAYRFGAVPQRGDIVVFDGTGYFGHADYIKRVVGVGGDRVVCCDREGRIQVNGRPVDESGFLYPGDSPSAVPFDVVVPDGTLFVLGDHRSDSSDSRDHLGSPGGGMIPVGDVIGRADWIIWPFGHVTGLHRPDAYARVPAGRAGAHG</sequence>
<keyword evidence="5 7" id="KW-0378">Hydrolase</keyword>
<evidence type="ECO:0000256" key="2">
    <source>
        <dbReference type="ARBA" id="ARBA00004401"/>
    </source>
</evidence>
<comment type="similarity">
    <text evidence="3 7">Belongs to the peptidase S26 family.</text>
</comment>
<evidence type="ECO:0000256" key="5">
    <source>
        <dbReference type="ARBA" id="ARBA00022801"/>
    </source>
</evidence>
<evidence type="ECO:0000256" key="3">
    <source>
        <dbReference type="ARBA" id="ARBA00009370"/>
    </source>
</evidence>
<dbReference type="SUPFAM" id="SSF51306">
    <property type="entry name" value="LexA/Signal peptidase"/>
    <property type="match status" value="1"/>
</dbReference>
<evidence type="ECO:0000256" key="1">
    <source>
        <dbReference type="ARBA" id="ARBA00000677"/>
    </source>
</evidence>
<comment type="catalytic activity">
    <reaction evidence="1 7">
        <text>Cleavage of hydrophobic, N-terminal signal or leader sequences from secreted and periplasmic proteins.</text>
        <dbReference type="EC" id="3.4.21.89"/>
    </reaction>
</comment>
<dbReference type="Gene3D" id="2.10.109.10">
    <property type="entry name" value="Umud Fragment, subunit A"/>
    <property type="match status" value="1"/>
</dbReference>
<dbReference type="GO" id="GO:0009003">
    <property type="term" value="F:signal peptidase activity"/>
    <property type="evidence" value="ECO:0007669"/>
    <property type="project" value="UniProtKB-EC"/>
</dbReference>
<evidence type="ECO:0000256" key="7">
    <source>
        <dbReference type="RuleBase" id="RU362042"/>
    </source>
</evidence>
<accession>A0A7W9WK60</accession>
<dbReference type="InterPro" id="IPR019758">
    <property type="entry name" value="Pept_S26A_signal_pept_1_CS"/>
</dbReference>
<evidence type="ECO:0000256" key="6">
    <source>
        <dbReference type="PIRSR" id="PIRSR600223-1"/>
    </source>
</evidence>
<keyword evidence="7" id="KW-0645">Protease</keyword>
<proteinExistence type="inferred from homology"/>
<gene>
    <name evidence="10" type="ORF">HNR57_006032</name>
</gene>
<evidence type="ECO:0000256" key="4">
    <source>
        <dbReference type="ARBA" id="ARBA00013208"/>
    </source>
</evidence>
<feature type="transmembrane region" description="Helical" evidence="7">
    <location>
        <begin position="50"/>
        <end position="69"/>
    </location>
</feature>
<dbReference type="InterPro" id="IPR000223">
    <property type="entry name" value="Pept_S26A_signal_pept_1"/>
</dbReference>
<dbReference type="Proteomes" id="UP000591537">
    <property type="component" value="Unassembled WGS sequence"/>
</dbReference>
<organism evidence="10 11">
    <name type="scientific">Streptomyces paradoxus</name>
    <dbReference type="NCBI Taxonomy" id="66375"/>
    <lineage>
        <taxon>Bacteria</taxon>
        <taxon>Bacillati</taxon>
        <taxon>Actinomycetota</taxon>
        <taxon>Actinomycetes</taxon>
        <taxon>Kitasatosporales</taxon>
        <taxon>Streptomycetaceae</taxon>
        <taxon>Streptomyces</taxon>
    </lineage>
</organism>
<dbReference type="NCBIfam" id="TIGR02227">
    <property type="entry name" value="sigpep_I_bact"/>
    <property type="match status" value="1"/>
</dbReference>
<feature type="domain" description="Peptidase S26" evidence="9">
    <location>
        <begin position="51"/>
        <end position="214"/>
    </location>
</feature>
<feature type="active site" evidence="6">
    <location>
        <position position="123"/>
    </location>
</feature>
<dbReference type="PANTHER" id="PTHR43390">
    <property type="entry name" value="SIGNAL PEPTIDASE I"/>
    <property type="match status" value="1"/>
</dbReference>
<feature type="compositionally biased region" description="Polar residues" evidence="8">
    <location>
        <begin position="15"/>
        <end position="25"/>
    </location>
</feature>
<protein>
    <recommendedName>
        <fullName evidence="4 7">Signal peptidase I</fullName>
        <ecNumber evidence="4 7">3.4.21.89</ecNumber>
    </recommendedName>
</protein>
<name>A0A7W9WK60_9ACTN</name>
<dbReference type="RefSeq" id="WP_184564772.1">
    <property type="nucleotide sequence ID" value="NZ_BAAARS010000011.1"/>
</dbReference>
<dbReference type="PANTHER" id="PTHR43390:SF1">
    <property type="entry name" value="CHLOROPLAST PROCESSING PEPTIDASE"/>
    <property type="match status" value="1"/>
</dbReference>
<dbReference type="GO" id="GO:0005886">
    <property type="term" value="C:plasma membrane"/>
    <property type="evidence" value="ECO:0007669"/>
    <property type="project" value="UniProtKB-SubCell"/>
</dbReference>
<reference evidence="10 11" key="1">
    <citation type="submission" date="2020-08" db="EMBL/GenBank/DDBJ databases">
        <title>Genomic Encyclopedia of Type Strains, Phase IV (KMG-IV): sequencing the most valuable type-strain genomes for metagenomic binning, comparative biology and taxonomic classification.</title>
        <authorList>
            <person name="Goeker M."/>
        </authorList>
    </citation>
    <scope>NUCLEOTIDE SEQUENCE [LARGE SCALE GENOMIC DNA]</scope>
    <source>
        <strain evidence="10 11">DSM 43350</strain>
    </source>
</reference>
<keyword evidence="7" id="KW-0472">Membrane</keyword>
<dbReference type="InterPro" id="IPR036286">
    <property type="entry name" value="LexA/Signal_pep-like_sf"/>
</dbReference>
<dbReference type="PRINTS" id="PR00727">
    <property type="entry name" value="LEADERPTASE"/>
</dbReference>
<feature type="active site" evidence="6">
    <location>
        <position position="78"/>
    </location>
</feature>
<comment type="caution">
    <text evidence="10">The sequence shown here is derived from an EMBL/GenBank/DDBJ whole genome shotgun (WGS) entry which is preliminary data.</text>
</comment>
<dbReference type="GO" id="GO:0004252">
    <property type="term" value="F:serine-type endopeptidase activity"/>
    <property type="evidence" value="ECO:0007669"/>
    <property type="project" value="InterPro"/>
</dbReference>
<keyword evidence="7" id="KW-0812">Transmembrane</keyword>
<feature type="region of interest" description="Disordered" evidence="8">
    <location>
        <begin position="1"/>
        <end position="30"/>
    </location>
</feature>
<dbReference type="InterPro" id="IPR019533">
    <property type="entry name" value="Peptidase_S26"/>
</dbReference>
<comment type="subcellular location">
    <subcellularLocation>
        <location evidence="2">Cell membrane</location>
        <topology evidence="2">Single-pass type II membrane protein</topology>
    </subcellularLocation>
    <subcellularLocation>
        <location evidence="7">Membrane</location>
        <topology evidence="7">Single-pass type II membrane protein</topology>
    </subcellularLocation>
</comment>
<dbReference type="CDD" id="cd06530">
    <property type="entry name" value="S26_SPase_I"/>
    <property type="match status" value="1"/>
</dbReference>
<dbReference type="EC" id="3.4.21.89" evidence="4 7"/>
<evidence type="ECO:0000259" key="9">
    <source>
        <dbReference type="Pfam" id="PF10502"/>
    </source>
</evidence>